<reference evidence="2" key="1">
    <citation type="submission" date="2020-06" db="EMBL/GenBank/DDBJ databases">
        <title>A dish full of viruses: viral metagenomics in chicken, pork and beef from Brazil.</title>
        <authorList>
            <person name="Cibulski S.P."/>
            <person name="Mayer F.Q."/>
            <person name="Roehe P.M."/>
        </authorList>
    </citation>
    <scope>NUCLEOTIDE SEQUENCE</scope>
    <source>
        <strain evidence="2">53F</strain>
    </source>
</reference>
<protein>
    <submittedName>
        <fullName evidence="2">Capsid protein</fullName>
    </submittedName>
</protein>
<evidence type="ECO:0000256" key="1">
    <source>
        <dbReference type="SAM" id="MobiDB-lite"/>
    </source>
</evidence>
<accession>A0A7G8LJ22</accession>
<sequence>MFSRGYSYRRYRNARSSGTYSSRRSSIRSRSTGNTRAARAQRDSATVVINRIAPFNVYIYGEYYKASLGGTTFGAIAISHWDELRKSQFFPNYSSMYDQMRLDKTRIKITGSSAVSNDNPYDSPSIILAFDRNGLNSTQFVKLPNSQVPSSFSPVAFPDPNLVSTYSSSQTRQWSSGNSFSMYQTVYPSTIQEKGQYIATGALVAPVDPSTITGNIPDSEFSNPCSFWQHQSYPFKPITLLAVRLPQPVQTNNTYIFNIEFEFTVTFRGMRKPGIAASSKSLQNDLLLTPFSDTIVSNGIVHVTPDEVSSSAKGFSSIDINVNVPQESAPDPDIQPHTITLTDLNFPKTFEIDAEEPDAPDGWNPITIQYSGPPPSPTSCNLGERTLSLSDLNFPKTFRASDYIEGSNPGFSSFTLTYPGPLSPIRINRFYYTDLSDLSTHNFVDFSGFSIFPNGTINSDGTVFSAQVPPHQICLTVTGLHNSSGDTIAYLINSFANYRSSSTITFKLSFPAEYIIDGYRFSNSVKFHFIKDTDAMGVFIGPVYDFAPNFPVLLGGTLSFSLSAETSSYSLMGSSQYILPASAFCFPYTFVAAD</sequence>
<feature type="compositionally biased region" description="Low complexity" evidence="1">
    <location>
        <begin position="14"/>
        <end position="36"/>
    </location>
</feature>
<feature type="region of interest" description="Disordered" evidence="1">
    <location>
        <begin position="14"/>
        <end position="40"/>
    </location>
</feature>
<proteinExistence type="predicted"/>
<evidence type="ECO:0000313" key="2">
    <source>
        <dbReference type="EMBL" id="QNJ57244.1"/>
    </source>
</evidence>
<name>A0A7G8LJ22_9VIRU</name>
<dbReference type="EMBL" id="MT671993">
    <property type="protein sequence ID" value="QNJ57244.1"/>
    <property type="molecule type" value="Genomic_DNA"/>
</dbReference>
<gene>
    <name evidence="2" type="primary">Cap</name>
</gene>
<organism evidence="2">
    <name type="scientific">Cressdnaviricota sp</name>
    <dbReference type="NCBI Taxonomy" id="2748378"/>
    <lineage>
        <taxon>Viruses</taxon>
        <taxon>Monodnaviria</taxon>
        <taxon>Shotokuvirae</taxon>
        <taxon>Cressdnaviricota</taxon>
    </lineage>
</organism>